<dbReference type="Proteomes" id="UP000516349">
    <property type="component" value="Chromosome"/>
</dbReference>
<dbReference type="GO" id="GO:0140359">
    <property type="term" value="F:ABC-type transporter activity"/>
    <property type="evidence" value="ECO:0007669"/>
    <property type="project" value="InterPro"/>
</dbReference>
<dbReference type="PROSITE" id="PS00211">
    <property type="entry name" value="ABC_TRANSPORTER_1"/>
    <property type="match status" value="1"/>
</dbReference>
<keyword evidence="4 7" id="KW-0067">ATP-binding</keyword>
<dbReference type="GO" id="GO:0005524">
    <property type="term" value="F:ATP binding"/>
    <property type="evidence" value="ECO:0007669"/>
    <property type="project" value="UniProtKB-KW"/>
</dbReference>
<name>A0A7H1NQM7_9PROT</name>
<keyword evidence="2" id="KW-0813">Transport</keyword>
<protein>
    <submittedName>
        <fullName evidence="7">Vitamin B12 import ATP-binding protein BtuD</fullName>
    </submittedName>
</protein>
<dbReference type="PROSITE" id="PS50893">
    <property type="entry name" value="ABC_TRANSPORTER_2"/>
    <property type="match status" value="1"/>
</dbReference>
<dbReference type="Gene3D" id="3.40.50.300">
    <property type="entry name" value="P-loop containing nucleotide triphosphate hydrolases"/>
    <property type="match status" value="1"/>
</dbReference>
<dbReference type="PANTHER" id="PTHR46743:SF2">
    <property type="entry name" value="TEICHOIC ACIDS EXPORT ATP-BINDING PROTEIN TAGH"/>
    <property type="match status" value="1"/>
</dbReference>
<proteinExistence type="inferred from homology"/>
<dbReference type="GO" id="GO:0016887">
    <property type="term" value="F:ATP hydrolysis activity"/>
    <property type="evidence" value="ECO:0007669"/>
    <property type="project" value="InterPro"/>
</dbReference>
<keyword evidence="8" id="KW-1185">Reference proteome</keyword>
<dbReference type="CDD" id="cd03220">
    <property type="entry name" value="ABC_KpsT_Wzt"/>
    <property type="match status" value="1"/>
</dbReference>
<dbReference type="EMBL" id="CP060244">
    <property type="protein sequence ID" value="QNT78087.1"/>
    <property type="molecule type" value="Genomic_DNA"/>
</dbReference>
<dbReference type="RefSeq" id="WP_203414457.1">
    <property type="nucleotide sequence ID" value="NZ_CP060244.1"/>
</dbReference>
<evidence type="ECO:0000256" key="3">
    <source>
        <dbReference type="ARBA" id="ARBA00022741"/>
    </source>
</evidence>
<sequence>MQSKPLPPPQASILVNALSLEFPIYHGEAKSLKKTLFQKAKNSLLSNAFSNRNRTGGQITVKTNGNTQYLTVQALKDLSFHIAPQERVGLVGHNGAGKSTLLKVLAGIYEGNPGAVAVEGKISALLDATAGMNMQLSGRENIHLWARQHKLIPAEEKQLEENVEQFADLGEFFDLPLRLYSSGMIMRVGFGLITASTPQILLMDEWFMAGDANFQEKARIRLENIVQSAEILVLTTHAISILYQWCTRIFWLEKGELRMDGDAPTVLAAYLESVGSSLEQELPWLRASQPSTANTEPTPEDLIPE</sequence>
<dbReference type="SUPFAM" id="SSF52540">
    <property type="entry name" value="P-loop containing nucleoside triphosphate hydrolases"/>
    <property type="match status" value="1"/>
</dbReference>
<evidence type="ECO:0000313" key="8">
    <source>
        <dbReference type="Proteomes" id="UP000516349"/>
    </source>
</evidence>
<dbReference type="InterPro" id="IPR027417">
    <property type="entry name" value="P-loop_NTPase"/>
</dbReference>
<dbReference type="GO" id="GO:0016020">
    <property type="term" value="C:membrane"/>
    <property type="evidence" value="ECO:0007669"/>
    <property type="project" value="InterPro"/>
</dbReference>
<feature type="domain" description="ABC transporter" evidence="6">
    <location>
        <begin position="59"/>
        <end position="279"/>
    </location>
</feature>
<comment type="similarity">
    <text evidence="1">Belongs to the ABC transporter superfamily.</text>
</comment>
<reference evidence="7 8" key="1">
    <citation type="submission" date="2020-08" db="EMBL/GenBank/DDBJ databases">
        <title>Complete genome sequence of Entomobacter blattae G55GP.</title>
        <authorList>
            <person name="Poehlein A."/>
            <person name="Guzman J."/>
            <person name="Daniel R."/>
            <person name="Vilcinskas A."/>
        </authorList>
    </citation>
    <scope>NUCLEOTIDE SEQUENCE [LARGE SCALE GENOMIC DNA]</scope>
    <source>
        <strain evidence="7 8">G55GP</strain>
    </source>
</reference>
<dbReference type="InterPro" id="IPR003439">
    <property type="entry name" value="ABC_transporter-like_ATP-bd"/>
</dbReference>
<dbReference type="InterPro" id="IPR017871">
    <property type="entry name" value="ABC_transporter-like_CS"/>
</dbReference>
<dbReference type="PANTHER" id="PTHR46743">
    <property type="entry name" value="TEICHOIC ACIDS EXPORT ATP-BINDING PROTEIN TAGH"/>
    <property type="match status" value="1"/>
</dbReference>
<dbReference type="InterPro" id="IPR050683">
    <property type="entry name" value="Bact_Polysacc_Export_ATP-bd"/>
</dbReference>
<dbReference type="InterPro" id="IPR015860">
    <property type="entry name" value="ABC_transpr_TagH-like"/>
</dbReference>
<dbReference type="InterPro" id="IPR003593">
    <property type="entry name" value="AAA+_ATPase"/>
</dbReference>
<evidence type="ECO:0000313" key="7">
    <source>
        <dbReference type="EMBL" id="QNT78087.1"/>
    </source>
</evidence>
<organism evidence="7 8">
    <name type="scientific">Entomobacter blattae</name>
    <dbReference type="NCBI Taxonomy" id="2762277"/>
    <lineage>
        <taxon>Bacteria</taxon>
        <taxon>Pseudomonadati</taxon>
        <taxon>Pseudomonadota</taxon>
        <taxon>Alphaproteobacteria</taxon>
        <taxon>Acetobacterales</taxon>
        <taxon>Acetobacteraceae</taxon>
        <taxon>Entomobacter</taxon>
    </lineage>
</organism>
<evidence type="ECO:0000256" key="4">
    <source>
        <dbReference type="ARBA" id="ARBA00022840"/>
    </source>
</evidence>
<dbReference type="Pfam" id="PF00005">
    <property type="entry name" value="ABC_tran"/>
    <property type="match status" value="1"/>
</dbReference>
<evidence type="ECO:0000259" key="6">
    <source>
        <dbReference type="PROSITE" id="PS50893"/>
    </source>
</evidence>
<dbReference type="SMART" id="SM00382">
    <property type="entry name" value="AAA"/>
    <property type="match status" value="1"/>
</dbReference>
<dbReference type="AlphaFoldDB" id="A0A7H1NQM7"/>
<keyword evidence="3" id="KW-0547">Nucleotide-binding</keyword>
<evidence type="ECO:0000256" key="2">
    <source>
        <dbReference type="ARBA" id="ARBA00022448"/>
    </source>
</evidence>
<dbReference type="KEGG" id="ebla:JGUZn3_08550"/>
<feature type="compositionally biased region" description="Polar residues" evidence="5">
    <location>
        <begin position="288"/>
        <end position="297"/>
    </location>
</feature>
<evidence type="ECO:0000256" key="5">
    <source>
        <dbReference type="SAM" id="MobiDB-lite"/>
    </source>
</evidence>
<evidence type="ECO:0000256" key="1">
    <source>
        <dbReference type="ARBA" id="ARBA00005417"/>
    </source>
</evidence>
<gene>
    <name evidence="7" type="primary">btuD_1</name>
    <name evidence="7" type="ORF">JGUZn3_08550</name>
</gene>
<accession>A0A7H1NQM7</accession>
<feature type="region of interest" description="Disordered" evidence="5">
    <location>
        <begin position="285"/>
        <end position="305"/>
    </location>
</feature>